<dbReference type="InterPro" id="IPR037229">
    <property type="entry name" value="Ribosomal_bL35_sf"/>
</dbReference>
<dbReference type="PANTHER" id="PTHR33343">
    <property type="entry name" value="54S RIBOSOMAL PROTEIN BL35M"/>
    <property type="match status" value="1"/>
</dbReference>
<dbReference type="NCBIfam" id="TIGR00001">
    <property type="entry name" value="rpmI_bact"/>
    <property type="match status" value="1"/>
</dbReference>
<dbReference type="InterPro" id="IPR001706">
    <property type="entry name" value="Ribosomal_bL35"/>
</dbReference>
<evidence type="ECO:0000256" key="5">
    <source>
        <dbReference type="HAMAP-Rule" id="MF_00514"/>
    </source>
</evidence>
<feature type="compositionally biased region" description="Basic residues" evidence="7">
    <location>
        <begin position="28"/>
        <end position="39"/>
    </location>
</feature>
<feature type="compositionally biased region" description="Basic residues" evidence="7">
    <location>
        <begin position="1"/>
        <end position="14"/>
    </location>
</feature>
<evidence type="ECO:0000313" key="9">
    <source>
        <dbReference type="Proteomes" id="UP000244519"/>
    </source>
</evidence>
<dbReference type="GO" id="GO:0006412">
    <property type="term" value="P:translation"/>
    <property type="evidence" value="ECO:0007669"/>
    <property type="project" value="UniProtKB-UniRule"/>
</dbReference>
<dbReference type="GO" id="GO:0022625">
    <property type="term" value="C:cytosolic large ribosomal subunit"/>
    <property type="evidence" value="ECO:0007669"/>
    <property type="project" value="TreeGrafter"/>
</dbReference>
<name>A0A2U8BRG3_9RICK</name>
<dbReference type="SUPFAM" id="SSF143034">
    <property type="entry name" value="L35p-like"/>
    <property type="match status" value="1"/>
</dbReference>
<evidence type="ECO:0000256" key="7">
    <source>
        <dbReference type="SAM" id="MobiDB-lite"/>
    </source>
</evidence>
<keyword evidence="9" id="KW-1185">Reference proteome</keyword>
<dbReference type="Gene3D" id="4.10.410.60">
    <property type="match status" value="1"/>
</dbReference>
<keyword evidence="2 5" id="KW-0689">Ribosomal protein</keyword>
<dbReference type="Pfam" id="PF01632">
    <property type="entry name" value="Ribosomal_L35p"/>
    <property type="match status" value="1"/>
</dbReference>
<protein>
    <recommendedName>
        <fullName evidence="4 5">Large ribosomal subunit protein bL35</fullName>
    </recommendedName>
</protein>
<dbReference type="KEGG" id="fso:Fsol_00047"/>
<dbReference type="Proteomes" id="UP000244519">
    <property type="component" value="Chromosome"/>
</dbReference>
<comment type="similarity">
    <text evidence="1 5 6">Belongs to the bacterial ribosomal protein bL35 family.</text>
</comment>
<dbReference type="PRINTS" id="PR00064">
    <property type="entry name" value="RIBOSOMALL35"/>
</dbReference>
<evidence type="ECO:0000256" key="4">
    <source>
        <dbReference type="ARBA" id="ARBA00071664"/>
    </source>
</evidence>
<dbReference type="FunFam" id="4.10.410.60:FF:000001">
    <property type="entry name" value="50S ribosomal protein L35"/>
    <property type="match status" value="1"/>
</dbReference>
<dbReference type="InterPro" id="IPR021137">
    <property type="entry name" value="Ribosomal_bL35-like"/>
</dbReference>
<keyword evidence="3 5" id="KW-0687">Ribonucleoprotein</keyword>
<feature type="region of interest" description="Disordered" evidence="7">
    <location>
        <begin position="1"/>
        <end position="46"/>
    </location>
</feature>
<dbReference type="OrthoDB" id="9804851at2"/>
<proteinExistence type="inferred from homology"/>
<organism evidence="8 9">
    <name type="scientific">Candidatus Fokinia solitaria</name>
    <dbReference type="NCBI Taxonomy" id="1802984"/>
    <lineage>
        <taxon>Bacteria</taxon>
        <taxon>Pseudomonadati</taxon>
        <taxon>Pseudomonadota</taxon>
        <taxon>Alphaproteobacteria</taxon>
        <taxon>Rickettsiales</taxon>
        <taxon>Candidatus Midichloriaceae</taxon>
        <taxon>Candidatus Fokinia</taxon>
    </lineage>
</organism>
<dbReference type="GO" id="GO:0003735">
    <property type="term" value="F:structural constituent of ribosome"/>
    <property type="evidence" value="ECO:0007669"/>
    <property type="project" value="InterPro"/>
</dbReference>
<reference evidence="8 9" key="1">
    <citation type="journal article" date="2018" name="Genome Biol. Evol.">
        <title>The Genome Sequence of "Candidatus Fokinia solitaria": Insights on Reductive Evolution in Rickettsiales.</title>
        <authorList>
            <person name="Floriano A.M."/>
            <person name="Castelli M."/>
            <person name="Krenek S."/>
            <person name="Berendonk T.U."/>
            <person name="Bazzocchi C."/>
            <person name="Petroni G."/>
            <person name="Sassera D."/>
        </authorList>
    </citation>
    <scope>NUCLEOTIDE SEQUENCE [LARGE SCALE GENOMIC DNA]</scope>
    <source>
        <strain evidence="8">Rio ETE_ALG 3VII</strain>
    </source>
</reference>
<evidence type="ECO:0000256" key="6">
    <source>
        <dbReference type="RuleBase" id="RU000568"/>
    </source>
</evidence>
<gene>
    <name evidence="5" type="primary">rpmI</name>
    <name evidence="8" type="ORF">Fsol_00047</name>
</gene>
<dbReference type="EMBL" id="CP025989">
    <property type="protein sequence ID" value="AWD32860.1"/>
    <property type="molecule type" value="Genomic_DNA"/>
</dbReference>
<evidence type="ECO:0000256" key="2">
    <source>
        <dbReference type="ARBA" id="ARBA00022980"/>
    </source>
</evidence>
<dbReference type="RefSeq" id="WP_108672909.1">
    <property type="nucleotide sequence ID" value="NZ_CP025989.1"/>
</dbReference>
<dbReference type="AlphaFoldDB" id="A0A2U8BRG3"/>
<accession>A0A2U8BRG3</accession>
<dbReference type="InterPro" id="IPR018265">
    <property type="entry name" value="Ribosomal_bL35_CS"/>
</dbReference>
<evidence type="ECO:0000256" key="3">
    <source>
        <dbReference type="ARBA" id="ARBA00023274"/>
    </source>
</evidence>
<dbReference type="PANTHER" id="PTHR33343:SF1">
    <property type="entry name" value="LARGE RIBOSOMAL SUBUNIT PROTEIN BL35M"/>
    <property type="match status" value="1"/>
</dbReference>
<evidence type="ECO:0000256" key="1">
    <source>
        <dbReference type="ARBA" id="ARBA00006598"/>
    </source>
</evidence>
<dbReference type="HAMAP" id="MF_00514">
    <property type="entry name" value="Ribosomal_bL35"/>
    <property type="match status" value="1"/>
</dbReference>
<sequence>MPKLKTKSSVKKRFFQTATGKIKAGQANKRHNMRKRSARQLREQRGTCILPEMERIRIKQHIPYGL</sequence>
<evidence type="ECO:0000313" key="8">
    <source>
        <dbReference type="EMBL" id="AWD32860.1"/>
    </source>
</evidence>
<dbReference type="PROSITE" id="PS00936">
    <property type="entry name" value="RIBOSOMAL_L35"/>
    <property type="match status" value="1"/>
</dbReference>